<keyword evidence="1" id="KW-0472">Membrane</keyword>
<gene>
    <name evidence="2" type="ORF">GC1_00013</name>
</gene>
<evidence type="ECO:0000313" key="3">
    <source>
        <dbReference type="Proteomes" id="UP000241016"/>
    </source>
</evidence>
<proteinExistence type="predicted"/>
<keyword evidence="3" id="KW-1185">Reference proteome</keyword>
<dbReference type="Proteomes" id="UP000241016">
    <property type="component" value="Segment"/>
</dbReference>
<organism evidence="2 3">
    <name type="scientific">Gluconobacter phage GC1</name>
    <dbReference type="NCBI Taxonomy" id="2047788"/>
    <lineage>
        <taxon>Viruses</taxon>
        <taxon>Varidnaviria</taxon>
        <taxon>Bamfordvirae</taxon>
        <taxon>Preplasmiviricota</taxon>
        <taxon>Prepoliviricotina</taxon>
        <taxon>Tectiliviricetes</taxon>
        <taxon>Kalamavirales</taxon>
        <taxon>Tectiviridae</taxon>
        <taxon>Gammatectivirus</taxon>
        <taxon>Gammatectivirus GC1</taxon>
    </lineage>
</organism>
<name>A0A2I5AR77_9VIRU</name>
<keyword evidence="1" id="KW-1133">Transmembrane helix</keyword>
<evidence type="ECO:0000313" key="2">
    <source>
        <dbReference type="EMBL" id="ATS92581.1"/>
    </source>
</evidence>
<feature type="transmembrane region" description="Helical" evidence="1">
    <location>
        <begin position="30"/>
        <end position="50"/>
    </location>
</feature>
<reference evidence="2 3" key="1">
    <citation type="journal article" date="2018" name="Viruses">
        <title>Bacteriophage GC1, a Novel Tectivirus Infecting Gluconobacter Cerinus, an Acetic Acid Bacterium Associated with Wine-Making.</title>
        <authorList>
            <person name="Philippe C."/>
            <person name="Krupovic M."/>
            <person name="Jaomanjaka F."/>
            <person name="Claisse O."/>
            <person name="Petrel M."/>
            <person name="le Marrec C."/>
        </authorList>
    </citation>
    <scope>NUCLEOTIDE SEQUENCE [LARGE SCALE GENOMIC DNA]</scope>
</reference>
<sequence>MAEGDTTSDDSVAARWRAIIASPMTHKWRFVEIVAGIIFATTIAFFWTRIMRDTLDLHKIIEG</sequence>
<dbReference type="EMBL" id="MG159787">
    <property type="protein sequence ID" value="ATS92581.1"/>
    <property type="molecule type" value="Genomic_DNA"/>
</dbReference>
<evidence type="ECO:0000256" key="1">
    <source>
        <dbReference type="SAM" id="Phobius"/>
    </source>
</evidence>
<protein>
    <submittedName>
        <fullName evidence="2">Uncharacterized protein</fullName>
    </submittedName>
</protein>
<accession>A0A2I5AR77</accession>
<keyword evidence="1" id="KW-0812">Transmembrane</keyword>